<dbReference type="OrthoDB" id="5328688at2759"/>
<keyword evidence="2" id="KW-1185">Reference proteome</keyword>
<dbReference type="Proteomes" id="UP001140513">
    <property type="component" value="Unassembled WGS sequence"/>
</dbReference>
<dbReference type="InterPro" id="IPR011008">
    <property type="entry name" value="Dimeric_a/b-barrel"/>
</dbReference>
<dbReference type="RefSeq" id="XP_056070001.1">
    <property type="nucleotide sequence ID" value="XM_056215754.1"/>
</dbReference>
<evidence type="ECO:0008006" key="3">
    <source>
        <dbReference type="Google" id="ProtNLM"/>
    </source>
</evidence>
<accession>A0A9W8XI19</accession>
<gene>
    <name evidence="1" type="ORF">N0V89_006988</name>
</gene>
<comment type="caution">
    <text evidence="1">The sequence shown here is derived from an EMBL/GenBank/DDBJ whole genome shotgun (WGS) entry which is preliminary data.</text>
</comment>
<dbReference type="GeneID" id="80910518"/>
<reference evidence="1" key="1">
    <citation type="submission" date="2022-10" db="EMBL/GenBank/DDBJ databases">
        <title>Tapping the CABI collections for fungal endophytes: first genome assemblies for Collariella, Neodidymelliopsis, Ascochyta clinopodiicola, Didymella pomorum, Didymosphaeria variabile, Neocosmospora piperis and Neocucurbitaria cava.</title>
        <authorList>
            <person name="Hill R."/>
        </authorList>
    </citation>
    <scope>NUCLEOTIDE SEQUENCE</scope>
    <source>
        <strain evidence="1">IMI 356815</strain>
    </source>
</reference>
<name>A0A9W8XI19_9PLEO</name>
<evidence type="ECO:0000313" key="1">
    <source>
        <dbReference type="EMBL" id="KAJ4351645.1"/>
    </source>
</evidence>
<sequence>MDDFYLFANCNFVPDQYAAWQAAYDDLATYVYAKEPTTKTYYFGIPLDYAHDFNKTTSMLAFEVYRRREDLYTTHLNSSAMSTFLKRIAPTTTTNLDLSHYRLTAGFLDLPSTTVEAGIIQNIRITCVSSSTRTSLLTHLSQLVNNVYQEELANDGNGGVLTYMVFLCLDDDVGVRVLGRWRNREDMEGFVRRTDLGLLWQGQKAGVARMEQRYYVPNGKGWLHRGGARAKGGLNAKS</sequence>
<proteinExistence type="predicted"/>
<evidence type="ECO:0000313" key="2">
    <source>
        <dbReference type="Proteomes" id="UP001140513"/>
    </source>
</evidence>
<dbReference type="AlphaFoldDB" id="A0A9W8XI19"/>
<protein>
    <recommendedName>
        <fullName evidence="3">ABM domain-containing protein</fullName>
    </recommendedName>
</protein>
<dbReference type="EMBL" id="JAPEUX010000005">
    <property type="protein sequence ID" value="KAJ4351645.1"/>
    <property type="molecule type" value="Genomic_DNA"/>
</dbReference>
<organism evidence="1 2">
    <name type="scientific">Didymosphaeria variabile</name>
    <dbReference type="NCBI Taxonomy" id="1932322"/>
    <lineage>
        <taxon>Eukaryota</taxon>
        <taxon>Fungi</taxon>
        <taxon>Dikarya</taxon>
        <taxon>Ascomycota</taxon>
        <taxon>Pezizomycotina</taxon>
        <taxon>Dothideomycetes</taxon>
        <taxon>Pleosporomycetidae</taxon>
        <taxon>Pleosporales</taxon>
        <taxon>Massarineae</taxon>
        <taxon>Didymosphaeriaceae</taxon>
        <taxon>Didymosphaeria</taxon>
    </lineage>
</organism>
<dbReference type="Gene3D" id="3.30.70.100">
    <property type="match status" value="1"/>
</dbReference>
<dbReference type="SUPFAM" id="SSF54909">
    <property type="entry name" value="Dimeric alpha+beta barrel"/>
    <property type="match status" value="1"/>
</dbReference>